<reference evidence="3 4" key="1">
    <citation type="submission" date="2019-01" db="EMBL/GenBank/DDBJ databases">
        <title>Complete genome of a denitifying bacterium Halomons sp. BC-M4-5.</title>
        <authorList>
            <person name="Wang L."/>
            <person name="Shao Z."/>
        </authorList>
    </citation>
    <scope>NUCLEOTIDE SEQUENCE [LARGE SCALE GENOMIC DNA]</scope>
    <source>
        <strain evidence="3 4">BC-M4-5</strain>
    </source>
</reference>
<dbReference type="GO" id="GO:0006508">
    <property type="term" value="P:proteolysis"/>
    <property type="evidence" value="ECO:0007669"/>
    <property type="project" value="InterPro"/>
</dbReference>
<dbReference type="Pfam" id="PF00326">
    <property type="entry name" value="Peptidase_S9"/>
    <property type="match status" value="1"/>
</dbReference>
<evidence type="ECO:0000256" key="1">
    <source>
        <dbReference type="SAM" id="Coils"/>
    </source>
</evidence>
<dbReference type="OrthoDB" id="9764953at2"/>
<sequence>MLLHSLRSASAARYPSCRAATAVQTGSLALLLAALSVGLQVSIGLAQAQEPESKRLLGIEAAGETEESGLEHPSEHLVVTDFPGELIDADLEVWQEHVPEVEDITVPASADDYDQPALFYAPESEEERPLLLVLHSWSTDYLQNIDIPLAQFAVANDWVFMHPDFRGANDGRPESTASDLVISDMEDALEYARENANVDESRIYLLGYSGGAMNALHLASRHPGTFAGVAAWVPVYDLVNWYEWNDRLGEKYAEEIAEACGGAPEEGSEAHDECMQRSPRAHMSDAAGEIRVLIAHGLDDETVPVEQALHAYNDLVEEEARLSQEQIEEIMESGEIPEALLELSLHEQRDYPFFDEAEAPVLLHLQSGPAELALFDGEHDMLYRPGLEWLALQERD</sequence>
<feature type="coiled-coil region" evidence="1">
    <location>
        <begin position="305"/>
        <end position="333"/>
    </location>
</feature>
<dbReference type="Gene3D" id="3.40.50.1820">
    <property type="entry name" value="alpha/beta hydrolase"/>
    <property type="match status" value="1"/>
</dbReference>
<keyword evidence="3" id="KW-0031">Aminopeptidase</keyword>
<name>A0A6I6SVL2_9GAMM</name>
<dbReference type="PANTHER" id="PTHR22946">
    <property type="entry name" value="DIENELACTONE HYDROLASE DOMAIN-CONTAINING PROTEIN-RELATED"/>
    <property type="match status" value="1"/>
</dbReference>
<dbReference type="Proteomes" id="UP000464013">
    <property type="component" value="Chromosome"/>
</dbReference>
<dbReference type="GO" id="GO:0004177">
    <property type="term" value="F:aminopeptidase activity"/>
    <property type="evidence" value="ECO:0007669"/>
    <property type="project" value="UniProtKB-KW"/>
</dbReference>
<proteinExistence type="predicted"/>
<keyword evidence="3" id="KW-0378">Hydrolase</keyword>
<organism evidence="3 4">
    <name type="scientific">Billgrantia tianxiuensis</name>
    <dbReference type="NCBI Taxonomy" id="2497861"/>
    <lineage>
        <taxon>Bacteria</taxon>
        <taxon>Pseudomonadati</taxon>
        <taxon>Pseudomonadota</taxon>
        <taxon>Gammaproteobacteria</taxon>
        <taxon>Oceanospirillales</taxon>
        <taxon>Halomonadaceae</taxon>
        <taxon>Billgrantia</taxon>
    </lineage>
</organism>
<evidence type="ECO:0000313" key="3">
    <source>
        <dbReference type="EMBL" id="QHC52137.1"/>
    </source>
</evidence>
<dbReference type="AlphaFoldDB" id="A0A6I6SVL2"/>
<accession>A0A6I6SVL2</accession>
<keyword evidence="3" id="KW-0645">Protease</keyword>
<dbReference type="SUPFAM" id="SSF53474">
    <property type="entry name" value="alpha/beta-Hydrolases"/>
    <property type="match status" value="1"/>
</dbReference>
<dbReference type="InterPro" id="IPR050261">
    <property type="entry name" value="FrsA_esterase"/>
</dbReference>
<keyword evidence="1" id="KW-0175">Coiled coil</keyword>
<gene>
    <name evidence="3" type="ORF">EKK97_13185</name>
</gene>
<dbReference type="InterPro" id="IPR029058">
    <property type="entry name" value="AB_hydrolase_fold"/>
</dbReference>
<keyword evidence="4" id="KW-1185">Reference proteome</keyword>
<dbReference type="GO" id="GO:0008236">
    <property type="term" value="F:serine-type peptidase activity"/>
    <property type="evidence" value="ECO:0007669"/>
    <property type="project" value="InterPro"/>
</dbReference>
<dbReference type="InterPro" id="IPR001375">
    <property type="entry name" value="Peptidase_S9_cat"/>
</dbReference>
<evidence type="ECO:0000259" key="2">
    <source>
        <dbReference type="Pfam" id="PF00326"/>
    </source>
</evidence>
<protein>
    <submittedName>
        <fullName evidence="3">Dipeptidyl aminopeptidase</fullName>
    </submittedName>
</protein>
<dbReference type="EMBL" id="CP035042">
    <property type="protein sequence ID" value="QHC52137.1"/>
    <property type="molecule type" value="Genomic_DNA"/>
</dbReference>
<feature type="domain" description="Peptidase S9 prolyl oligopeptidase catalytic" evidence="2">
    <location>
        <begin position="181"/>
        <end position="320"/>
    </location>
</feature>
<evidence type="ECO:0000313" key="4">
    <source>
        <dbReference type="Proteomes" id="UP000464013"/>
    </source>
</evidence>
<dbReference type="KEGG" id="htx:EKK97_13185"/>